<sequence>MNRSKWRNIGIELMTSKMGAIALILLIIFSLGAIFAFLSPQDPNKLNVLERLQPPGGAHWFGTDDYGRDYFTRALYGGRVSLLVGFASMIIATSIGAVVGIVSGYFGGWIDNLLMRILELIMSIPSFLVILLLSVFLKPGVGNIIVIIALLMWMNIARVVRAETMTLREREYVLYAKASGQSTFGIISKHIVPNLIPVIIVGATNNIASAIMMESSLSFLGFGVQLPNATWGSMLNNAQGYIAQAPYMALFPGLLILLTVLSFNVLGDVLRVGFEPKLVKR</sequence>
<name>A0ACC4ZV73_9BACL</name>
<dbReference type="EMBL" id="LDRX01000044">
    <property type="protein sequence ID" value="KTS82557.1"/>
    <property type="molecule type" value="Genomic_DNA"/>
</dbReference>
<gene>
    <name evidence="1" type="ORF">NS115_10965</name>
</gene>
<dbReference type="Proteomes" id="UP000074866">
    <property type="component" value="Unassembled WGS sequence"/>
</dbReference>
<evidence type="ECO:0000313" key="2">
    <source>
        <dbReference type="Proteomes" id="UP000074866"/>
    </source>
</evidence>
<accession>A0ACC4ZV73</accession>
<comment type="caution">
    <text evidence="1">The sequence shown here is derived from an EMBL/GenBank/DDBJ whole genome shotgun (WGS) entry which is preliminary data.</text>
</comment>
<keyword evidence="2" id="KW-1185">Reference proteome</keyword>
<evidence type="ECO:0000313" key="1">
    <source>
        <dbReference type="EMBL" id="KTS82557.1"/>
    </source>
</evidence>
<organism evidence="1 2">
    <name type="scientific">Paenibacillus jamilae</name>
    <dbReference type="NCBI Taxonomy" id="114136"/>
    <lineage>
        <taxon>Bacteria</taxon>
        <taxon>Bacillati</taxon>
        <taxon>Bacillota</taxon>
        <taxon>Bacilli</taxon>
        <taxon>Bacillales</taxon>
        <taxon>Paenibacillaceae</taxon>
        <taxon>Paenibacillus</taxon>
    </lineage>
</organism>
<reference evidence="1 2" key="1">
    <citation type="journal article" date="2016" name="Front. Microbiol.">
        <title>Genomic Resource of Rice Seed Associated Bacteria.</title>
        <authorList>
            <person name="Midha S."/>
            <person name="Bansal K."/>
            <person name="Sharma S."/>
            <person name="Kumar N."/>
            <person name="Patil P.P."/>
            <person name="Chaudhry V."/>
            <person name="Patil P.B."/>
        </authorList>
    </citation>
    <scope>NUCLEOTIDE SEQUENCE [LARGE SCALE GENOMIC DNA]</scope>
    <source>
        <strain evidence="1 2">NS115</strain>
    </source>
</reference>
<proteinExistence type="predicted"/>
<protein>
    <submittedName>
        <fullName evidence="1">Peptide ABC transporter permease</fullName>
    </submittedName>
</protein>